<keyword evidence="2" id="KW-1185">Reference proteome</keyword>
<organism evidence="1 2">
    <name type="scientific">Portunus trituberculatus</name>
    <name type="common">Swimming crab</name>
    <name type="synonym">Neptunus trituberculatus</name>
    <dbReference type="NCBI Taxonomy" id="210409"/>
    <lineage>
        <taxon>Eukaryota</taxon>
        <taxon>Metazoa</taxon>
        <taxon>Ecdysozoa</taxon>
        <taxon>Arthropoda</taxon>
        <taxon>Crustacea</taxon>
        <taxon>Multicrustacea</taxon>
        <taxon>Malacostraca</taxon>
        <taxon>Eumalacostraca</taxon>
        <taxon>Eucarida</taxon>
        <taxon>Decapoda</taxon>
        <taxon>Pleocyemata</taxon>
        <taxon>Brachyura</taxon>
        <taxon>Eubrachyura</taxon>
        <taxon>Portunoidea</taxon>
        <taxon>Portunidae</taxon>
        <taxon>Portuninae</taxon>
        <taxon>Portunus</taxon>
    </lineage>
</organism>
<dbReference type="AlphaFoldDB" id="A0A5B7DH59"/>
<name>A0A5B7DH59_PORTR</name>
<gene>
    <name evidence="1" type="ORF">E2C01_013389</name>
</gene>
<dbReference type="EMBL" id="VSRR010000872">
    <property type="protein sequence ID" value="MPC20446.1"/>
    <property type="molecule type" value="Genomic_DNA"/>
</dbReference>
<comment type="caution">
    <text evidence="1">The sequence shown here is derived from an EMBL/GenBank/DDBJ whole genome shotgun (WGS) entry which is preliminary data.</text>
</comment>
<proteinExistence type="predicted"/>
<evidence type="ECO:0000313" key="1">
    <source>
        <dbReference type="EMBL" id="MPC20446.1"/>
    </source>
</evidence>
<evidence type="ECO:0000313" key="2">
    <source>
        <dbReference type="Proteomes" id="UP000324222"/>
    </source>
</evidence>
<dbReference type="Proteomes" id="UP000324222">
    <property type="component" value="Unassembled WGS sequence"/>
</dbReference>
<sequence>MAGGWRSTGDNTFPGCLARAVLACLLFWRSIPLGFHKGISTLFWFSSAINLYGNSSVASFRVLRRILQGLKTPEPLLRRSSTSGSRLTTCLKAIRVLVLPGKGEGKTRVINTSEAVRGGGLRHGGTLSTTKLIST</sequence>
<reference evidence="1 2" key="1">
    <citation type="submission" date="2019-05" db="EMBL/GenBank/DDBJ databases">
        <title>Another draft genome of Portunus trituberculatus and its Hox gene families provides insights of decapod evolution.</title>
        <authorList>
            <person name="Jeong J.-H."/>
            <person name="Song I."/>
            <person name="Kim S."/>
            <person name="Choi T."/>
            <person name="Kim D."/>
            <person name="Ryu S."/>
            <person name="Kim W."/>
        </authorList>
    </citation>
    <scope>NUCLEOTIDE SEQUENCE [LARGE SCALE GENOMIC DNA]</scope>
    <source>
        <tissue evidence="1">Muscle</tissue>
    </source>
</reference>
<accession>A0A5B7DH59</accession>
<protein>
    <submittedName>
        <fullName evidence="1">Uncharacterized protein</fullName>
    </submittedName>
</protein>